<evidence type="ECO:0000313" key="2">
    <source>
        <dbReference type="EMBL" id="KRZ29632.1"/>
    </source>
</evidence>
<evidence type="ECO:0000313" key="1">
    <source>
        <dbReference type="EMBL" id="KRY69780.1"/>
    </source>
</evidence>
<proteinExistence type="predicted"/>
<evidence type="ECO:0000313" key="6">
    <source>
        <dbReference type="Proteomes" id="UP000054826"/>
    </source>
</evidence>
<reference evidence="4 5" key="1">
    <citation type="submission" date="2015-01" db="EMBL/GenBank/DDBJ databases">
        <title>Evolution of Trichinella species and genotypes.</title>
        <authorList>
            <person name="Korhonen P.K."/>
            <person name="Edoardo P."/>
            <person name="Giuseppe L.R."/>
            <person name="Gasser R.B."/>
        </authorList>
    </citation>
    <scope>NUCLEOTIDE SEQUENCE [LARGE SCALE GENOMIC DNA]</scope>
    <source>
        <strain evidence="1">ISS13</strain>
        <strain evidence="3">ISS176</strain>
        <strain evidence="2">ISS588</strain>
    </source>
</reference>
<dbReference type="Proteomes" id="UP000054805">
    <property type="component" value="Unassembled WGS sequence"/>
</dbReference>
<accession>A0A0V1JP91</accession>
<evidence type="ECO:0000313" key="5">
    <source>
        <dbReference type="Proteomes" id="UP000054805"/>
    </source>
</evidence>
<keyword evidence="5" id="KW-1185">Reference proteome</keyword>
<name>A0A0V1JP91_TRIPS</name>
<dbReference type="AlphaFoldDB" id="A0A0V1JP91"/>
<evidence type="ECO:0000313" key="3">
    <source>
        <dbReference type="EMBL" id="KRZ36782.1"/>
    </source>
</evidence>
<evidence type="ECO:0000313" key="4">
    <source>
        <dbReference type="Proteomes" id="UP000054632"/>
    </source>
</evidence>
<dbReference type="Proteomes" id="UP000054826">
    <property type="component" value="Unassembled WGS sequence"/>
</dbReference>
<dbReference type="Proteomes" id="UP000054632">
    <property type="component" value="Unassembled WGS sequence"/>
</dbReference>
<gene>
    <name evidence="1" type="ORF">T4A_10913</name>
    <name evidence="2" type="ORF">T4B_2265</name>
    <name evidence="3" type="ORF">T4C_8715</name>
</gene>
<dbReference type="EMBL" id="JYDV01000067">
    <property type="protein sequence ID" value="KRZ36782.1"/>
    <property type="molecule type" value="Genomic_DNA"/>
</dbReference>
<protein>
    <submittedName>
        <fullName evidence="3">Uncharacterized protein</fullName>
    </submittedName>
</protein>
<organism evidence="3 6">
    <name type="scientific">Trichinella pseudospiralis</name>
    <name type="common">Parasitic roundworm</name>
    <dbReference type="NCBI Taxonomy" id="6337"/>
    <lineage>
        <taxon>Eukaryota</taxon>
        <taxon>Metazoa</taxon>
        <taxon>Ecdysozoa</taxon>
        <taxon>Nematoda</taxon>
        <taxon>Enoplea</taxon>
        <taxon>Dorylaimia</taxon>
        <taxon>Trichinellida</taxon>
        <taxon>Trichinellidae</taxon>
        <taxon>Trichinella</taxon>
    </lineage>
</organism>
<dbReference type="EMBL" id="JYDS01000043">
    <property type="protein sequence ID" value="KRZ29632.1"/>
    <property type="molecule type" value="Genomic_DNA"/>
</dbReference>
<comment type="caution">
    <text evidence="3">The sequence shown here is derived from an EMBL/GenBank/DDBJ whole genome shotgun (WGS) entry which is preliminary data.</text>
</comment>
<sequence>MLMFRYLLRLFSDEESMTYKKSCSNENFNKIENFYHYKAALRNLFVEVKLLIQYASFREDFKMLAYCTEV</sequence>
<dbReference type="EMBL" id="JYDR01000084">
    <property type="protein sequence ID" value="KRY69780.1"/>
    <property type="molecule type" value="Genomic_DNA"/>
</dbReference>